<proteinExistence type="predicted"/>
<dbReference type="InterPro" id="IPR001789">
    <property type="entry name" value="Sig_transdc_resp-reg_receiver"/>
</dbReference>
<dbReference type="SMART" id="SM00387">
    <property type="entry name" value="HATPase_c"/>
    <property type="match status" value="1"/>
</dbReference>
<dbReference type="AlphaFoldDB" id="A0A7S4EJ91"/>
<feature type="domain" description="Histidine kinase" evidence="8">
    <location>
        <begin position="34"/>
        <end position="277"/>
    </location>
</feature>
<feature type="domain" description="Response regulatory" evidence="9">
    <location>
        <begin position="642"/>
        <end position="761"/>
    </location>
</feature>
<keyword evidence="3 6" id="KW-0597">Phosphoprotein</keyword>
<dbReference type="PANTHER" id="PTHR43047:SF72">
    <property type="entry name" value="OSMOSENSING HISTIDINE PROTEIN KINASE SLN1"/>
    <property type="match status" value="1"/>
</dbReference>
<dbReference type="CDD" id="cd17546">
    <property type="entry name" value="REC_hyHK_CKI1_RcsC-like"/>
    <property type="match status" value="2"/>
</dbReference>
<evidence type="ECO:0000256" key="5">
    <source>
        <dbReference type="ARBA" id="ARBA00022777"/>
    </source>
</evidence>
<dbReference type="Pfam" id="PF00072">
    <property type="entry name" value="Response_reg"/>
    <property type="match status" value="2"/>
</dbReference>
<dbReference type="GO" id="GO:0009927">
    <property type="term" value="F:histidine phosphotransfer kinase activity"/>
    <property type="evidence" value="ECO:0007669"/>
    <property type="project" value="TreeGrafter"/>
</dbReference>
<dbReference type="Pfam" id="PF02518">
    <property type="entry name" value="HATPase_c"/>
    <property type="match status" value="1"/>
</dbReference>
<dbReference type="PANTHER" id="PTHR43047">
    <property type="entry name" value="TWO-COMPONENT HISTIDINE PROTEIN KINASE"/>
    <property type="match status" value="1"/>
</dbReference>
<comment type="catalytic activity">
    <reaction evidence="1">
        <text>ATP + protein L-histidine = ADP + protein N-phospho-L-histidine.</text>
        <dbReference type="EC" id="2.7.13.3"/>
    </reaction>
</comment>
<dbReference type="SUPFAM" id="SSF55874">
    <property type="entry name" value="ATPase domain of HSP90 chaperone/DNA topoisomerase II/histidine kinase"/>
    <property type="match status" value="1"/>
</dbReference>
<dbReference type="SMART" id="SM00388">
    <property type="entry name" value="HisKA"/>
    <property type="match status" value="1"/>
</dbReference>
<feature type="compositionally biased region" description="Basic and acidic residues" evidence="7">
    <location>
        <begin position="12"/>
        <end position="22"/>
    </location>
</feature>
<dbReference type="Gene3D" id="3.30.565.10">
    <property type="entry name" value="Histidine kinase-like ATPase, C-terminal domain"/>
    <property type="match status" value="1"/>
</dbReference>
<dbReference type="GO" id="GO:0005886">
    <property type="term" value="C:plasma membrane"/>
    <property type="evidence" value="ECO:0007669"/>
    <property type="project" value="TreeGrafter"/>
</dbReference>
<evidence type="ECO:0000313" key="10">
    <source>
        <dbReference type="EMBL" id="CAE0717216.1"/>
    </source>
</evidence>
<dbReference type="InterPro" id="IPR036890">
    <property type="entry name" value="HATPase_C_sf"/>
</dbReference>
<gene>
    <name evidence="10" type="ORF">PAUS00366_LOCUS9968</name>
</gene>
<reference evidence="10" key="1">
    <citation type="submission" date="2021-01" db="EMBL/GenBank/DDBJ databases">
        <authorList>
            <person name="Corre E."/>
            <person name="Pelletier E."/>
            <person name="Niang G."/>
            <person name="Scheremetjew M."/>
            <person name="Finn R."/>
            <person name="Kale V."/>
            <person name="Holt S."/>
            <person name="Cochrane G."/>
            <person name="Meng A."/>
            <person name="Brown T."/>
            <person name="Cohen L."/>
        </authorList>
    </citation>
    <scope>NUCLEOTIDE SEQUENCE</scope>
    <source>
        <strain evidence="10">10249 10 AB</strain>
    </source>
</reference>
<organism evidence="10">
    <name type="scientific">Pseudo-nitzschia australis</name>
    <dbReference type="NCBI Taxonomy" id="44445"/>
    <lineage>
        <taxon>Eukaryota</taxon>
        <taxon>Sar</taxon>
        <taxon>Stramenopiles</taxon>
        <taxon>Ochrophyta</taxon>
        <taxon>Bacillariophyta</taxon>
        <taxon>Bacillariophyceae</taxon>
        <taxon>Bacillariophycidae</taxon>
        <taxon>Bacillariales</taxon>
        <taxon>Bacillariaceae</taxon>
        <taxon>Pseudo-nitzschia</taxon>
    </lineage>
</organism>
<sequence>MDRTTELGTANRKLEEANEEISRHSSKQLEHFACMSHEIRTPLNCIVGLSSLLLENDDLNEDLLDTINMVYNSADLVQGVVNDVLDYAKIESGHFELDVHAIDLQSTLNGVVHSISNKLRTQEKNVEVRTSYCGRLGKTMTTDSRRLQQILYNILGNASKFSREGTTIDFRVRIMLATDDSDSKDDDINDGESALSNSPNKIRFSIKDYGKGIEEKDFGKIFQPFSQASKETQTIYGGTGLGLSITKKLVTRLGGTISIKSEIDKFTEFIVDLPYKDDLIDISGYRHDMSETSIVILDPTKRPADALPLEEDEFVPFPTTVIKQYDLNVLRCSNWGELESKLGLRANVKENYVFLAHEDIEEHEALLRMEKFVDRKRCSWFSLGLENPLNQQRRFKTLTGIFPVTLIDKIIFNSLNSSNGQFLVRSRSESEETEDGKQKIDICSIGPSGASSVAVVPATESASPPPDDSKNNIASRYPPRALKVLVVDDNVINQKILDRMLKRLGVTDIAIVDNGKKAVDITETTSFSCILMDMEMPVMGGLEACKLIVARDKEAARVVFVTAHDIEDIKEKADAAGAFGYISKPLKMQEINNFLTTIESLKIVTTNSQRTKMKNSGEARKKRAAPPKKMRCTKQYPARDIKVLMAEDNIINQKVLDRILKRVGVTDVTIVDNGKKAVDASATTKFDCILMDMQMPVMDGLEACKIIVERDKDKDDPPKVVFVTAHALVEFKGKALAAGGFDFIAKPFKMADIDNLMKTLEGTKSTDLSSTHLKSESISLEEKPTTNTPSPSMDSTHSNVQTQLPSRST</sequence>
<dbReference type="PROSITE" id="PS50109">
    <property type="entry name" value="HIS_KIN"/>
    <property type="match status" value="1"/>
</dbReference>
<feature type="compositionally biased region" description="Polar residues" evidence="7">
    <location>
        <begin position="766"/>
        <end position="778"/>
    </location>
</feature>
<dbReference type="SMART" id="SM00448">
    <property type="entry name" value="REC"/>
    <property type="match status" value="2"/>
</dbReference>
<keyword evidence="4" id="KW-0808">Transferase</keyword>
<evidence type="ECO:0000256" key="7">
    <source>
        <dbReference type="SAM" id="MobiDB-lite"/>
    </source>
</evidence>
<feature type="modified residue" description="4-aspartylphosphate" evidence="6">
    <location>
        <position position="692"/>
    </location>
</feature>
<dbReference type="SUPFAM" id="SSF52172">
    <property type="entry name" value="CheY-like"/>
    <property type="match status" value="2"/>
</dbReference>
<dbReference type="PROSITE" id="PS50110">
    <property type="entry name" value="RESPONSE_REGULATORY"/>
    <property type="match status" value="2"/>
</dbReference>
<protein>
    <recommendedName>
        <fullName evidence="2">histidine kinase</fullName>
        <ecNumber evidence="2">2.7.13.3</ecNumber>
    </recommendedName>
</protein>
<keyword evidence="5" id="KW-0418">Kinase</keyword>
<feature type="compositionally biased region" description="Basic residues" evidence="7">
    <location>
        <begin position="620"/>
        <end position="631"/>
    </location>
</feature>
<dbReference type="PRINTS" id="PR00344">
    <property type="entry name" value="BCTRLSENSOR"/>
</dbReference>
<evidence type="ECO:0000256" key="6">
    <source>
        <dbReference type="PROSITE-ProRule" id="PRU00169"/>
    </source>
</evidence>
<evidence type="ECO:0000259" key="8">
    <source>
        <dbReference type="PROSITE" id="PS50109"/>
    </source>
</evidence>
<evidence type="ECO:0000256" key="4">
    <source>
        <dbReference type="ARBA" id="ARBA00022679"/>
    </source>
</evidence>
<evidence type="ECO:0000256" key="2">
    <source>
        <dbReference type="ARBA" id="ARBA00012438"/>
    </source>
</evidence>
<feature type="region of interest" description="Disordered" evidence="7">
    <location>
        <begin position="611"/>
        <end position="631"/>
    </location>
</feature>
<dbReference type="InterPro" id="IPR005467">
    <property type="entry name" value="His_kinase_dom"/>
</dbReference>
<dbReference type="SUPFAM" id="SSF47384">
    <property type="entry name" value="Homodimeric domain of signal transducing histidine kinase"/>
    <property type="match status" value="1"/>
</dbReference>
<feature type="region of interest" description="Disordered" evidence="7">
    <location>
        <begin position="766"/>
        <end position="809"/>
    </location>
</feature>
<dbReference type="InterPro" id="IPR036097">
    <property type="entry name" value="HisK_dim/P_sf"/>
</dbReference>
<dbReference type="GO" id="GO:0000155">
    <property type="term" value="F:phosphorelay sensor kinase activity"/>
    <property type="evidence" value="ECO:0007669"/>
    <property type="project" value="InterPro"/>
</dbReference>
<feature type="region of interest" description="Disordered" evidence="7">
    <location>
        <begin position="1"/>
        <end position="22"/>
    </location>
</feature>
<accession>A0A7S4EJ91</accession>
<dbReference type="Gene3D" id="1.10.287.130">
    <property type="match status" value="1"/>
</dbReference>
<feature type="domain" description="Response regulatory" evidence="9">
    <location>
        <begin position="483"/>
        <end position="599"/>
    </location>
</feature>
<dbReference type="Gene3D" id="3.40.50.2300">
    <property type="match status" value="2"/>
</dbReference>
<evidence type="ECO:0000256" key="3">
    <source>
        <dbReference type="ARBA" id="ARBA00022553"/>
    </source>
</evidence>
<evidence type="ECO:0000256" key="1">
    <source>
        <dbReference type="ARBA" id="ARBA00000085"/>
    </source>
</evidence>
<dbReference type="EC" id="2.7.13.3" evidence="2"/>
<name>A0A7S4EJ91_9STRA</name>
<feature type="compositionally biased region" description="Polar residues" evidence="7">
    <location>
        <begin position="785"/>
        <end position="809"/>
    </location>
</feature>
<dbReference type="EMBL" id="HBIX01013486">
    <property type="protein sequence ID" value="CAE0717216.1"/>
    <property type="molecule type" value="Transcribed_RNA"/>
</dbReference>
<dbReference type="InterPro" id="IPR011006">
    <property type="entry name" value="CheY-like_superfamily"/>
</dbReference>
<dbReference type="InterPro" id="IPR004358">
    <property type="entry name" value="Sig_transdc_His_kin-like_C"/>
</dbReference>
<dbReference type="Pfam" id="PF00512">
    <property type="entry name" value="HisKA"/>
    <property type="match status" value="1"/>
</dbReference>
<feature type="modified residue" description="4-aspartylphosphate" evidence="6">
    <location>
        <position position="533"/>
    </location>
</feature>
<dbReference type="CDD" id="cd00082">
    <property type="entry name" value="HisKA"/>
    <property type="match status" value="1"/>
</dbReference>
<evidence type="ECO:0000259" key="9">
    <source>
        <dbReference type="PROSITE" id="PS50110"/>
    </source>
</evidence>
<dbReference type="InterPro" id="IPR003594">
    <property type="entry name" value="HATPase_dom"/>
</dbReference>
<dbReference type="InterPro" id="IPR003661">
    <property type="entry name" value="HisK_dim/P_dom"/>
</dbReference>